<evidence type="ECO:0000313" key="3">
    <source>
        <dbReference type="Proteomes" id="UP000824120"/>
    </source>
</evidence>
<dbReference type="Proteomes" id="UP000824120">
    <property type="component" value="Chromosome 6"/>
</dbReference>
<dbReference type="EMBL" id="JACXVP010000006">
    <property type="protein sequence ID" value="KAG5602662.1"/>
    <property type="molecule type" value="Genomic_DNA"/>
</dbReference>
<dbReference type="PANTHER" id="PTHR45786">
    <property type="entry name" value="DNA BINDING PROTEIN-LIKE"/>
    <property type="match status" value="1"/>
</dbReference>
<dbReference type="PANTHER" id="PTHR45786:SF75">
    <property type="entry name" value="ATP-DEPENDENT DNA HELICASE"/>
    <property type="match status" value="1"/>
</dbReference>
<feature type="non-terminal residue" evidence="2">
    <location>
        <position position="1"/>
    </location>
</feature>
<evidence type="ECO:0000313" key="2">
    <source>
        <dbReference type="EMBL" id="KAG5602662.1"/>
    </source>
</evidence>
<reference evidence="2 3" key="1">
    <citation type="submission" date="2020-09" db="EMBL/GenBank/DDBJ databases">
        <title>De no assembly of potato wild relative species, Solanum commersonii.</title>
        <authorList>
            <person name="Cho K."/>
        </authorList>
    </citation>
    <scope>NUCLEOTIDE SEQUENCE [LARGE SCALE GENOMIC DNA]</scope>
    <source>
        <strain evidence="2">LZ3.2</strain>
        <tissue evidence="2">Leaf</tissue>
    </source>
</reference>
<keyword evidence="1" id="KW-0472">Membrane</keyword>
<protein>
    <submittedName>
        <fullName evidence="2">Uncharacterized protein</fullName>
    </submittedName>
</protein>
<sequence length="252" mass="29457">EWKKIQIICLCLRNNFGKICIDKKGLNQKDKKNFVNQIVLLLLQLPLILYLLNKVNYACSYLPSVKSIFSISIAILTRFQTYKRPMYFNQRRTYRSTSTASHVASKLTSTRTTNKGRNKLKVNLQNDNLLSKDYLLLKKVPSCKFCVAKTFQYESPCFCCDNGSIRLTSHNMPTELRNLFLADSKKSQHFRTYSRAYNNMFVFTSLGVHYDRELAKRNCGIYTFRVQGQMYHFIDDLIPSIEKAKKFTIIFL</sequence>
<proteinExistence type="predicted"/>
<organism evidence="2 3">
    <name type="scientific">Solanum commersonii</name>
    <name type="common">Commerson's wild potato</name>
    <name type="synonym">Commerson's nightshade</name>
    <dbReference type="NCBI Taxonomy" id="4109"/>
    <lineage>
        <taxon>Eukaryota</taxon>
        <taxon>Viridiplantae</taxon>
        <taxon>Streptophyta</taxon>
        <taxon>Embryophyta</taxon>
        <taxon>Tracheophyta</taxon>
        <taxon>Spermatophyta</taxon>
        <taxon>Magnoliopsida</taxon>
        <taxon>eudicotyledons</taxon>
        <taxon>Gunneridae</taxon>
        <taxon>Pentapetalae</taxon>
        <taxon>asterids</taxon>
        <taxon>lamiids</taxon>
        <taxon>Solanales</taxon>
        <taxon>Solanaceae</taxon>
        <taxon>Solanoideae</taxon>
        <taxon>Solaneae</taxon>
        <taxon>Solanum</taxon>
    </lineage>
</organism>
<accession>A0A9J5YUV0</accession>
<dbReference type="OrthoDB" id="1223964at2759"/>
<dbReference type="AlphaFoldDB" id="A0A9J5YUV0"/>
<feature type="transmembrane region" description="Helical" evidence="1">
    <location>
        <begin position="64"/>
        <end position="82"/>
    </location>
</feature>
<keyword evidence="1" id="KW-1133">Transmembrane helix</keyword>
<comment type="caution">
    <text evidence="2">The sequence shown here is derived from an EMBL/GenBank/DDBJ whole genome shotgun (WGS) entry which is preliminary data.</text>
</comment>
<keyword evidence="1" id="KW-0812">Transmembrane</keyword>
<keyword evidence="3" id="KW-1185">Reference proteome</keyword>
<name>A0A9J5YUV0_SOLCO</name>
<feature type="transmembrane region" description="Helical" evidence="1">
    <location>
        <begin position="34"/>
        <end position="52"/>
    </location>
</feature>
<evidence type="ECO:0000256" key="1">
    <source>
        <dbReference type="SAM" id="Phobius"/>
    </source>
</evidence>
<gene>
    <name evidence="2" type="ORF">H5410_034032</name>
</gene>